<accession>A0A1G5K497</accession>
<dbReference type="GO" id="GO:0015385">
    <property type="term" value="F:sodium:proton antiporter activity"/>
    <property type="evidence" value="ECO:0007669"/>
    <property type="project" value="TreeGrafter"/>
</dbReference>
<name>A0A1G5K497_9RHOB</name>
<evidence type="ECO:0000313" key="4">
    <source>
        <dbReference type="Proteomes" id="UP000199502"/>
    </source>
</evidence>
<dbReference type="STRING" id="336292.SAMN05660710_03673"/>
<feature type="compositionally biased region" description="Polar residues" evidence="1">
    <location>
        <begin position="116"/>
        <end position="134"/>
    </location>
</feature>
<protein>
    <submittedName>
        <fullName evidence="3">Multisubunit potassium/proton antiporter, PhaG subunit</fullName>
    </submittedName>
</protein>
<dbReference type="InterPro" id="IPR005133">
    <property type="entry name" value="PhaG_MnhG_YufB"/>
</dbReference>
<gene>
    <name evidence="3" type="ORF">SAMN05660710_03673</name>
</gene>
<feature type="transmembrane region" description="Helical" evidence="2">
    <location>
        <begin position="46"/>
        <end position="67"/>
    </location>
</feature>
<sequence length="134" mass="14166">MSGLGTVPIWLSVVIAVFVVLGSTLTLIGAWGFLRLGSFYDRLHAPTLATSWGTGGIALASALLASWVQDRPILHELVVGFAVIATVPVTLMLLARASLHRDRMEKAAHLPPELLQASSDPEHTSQGAPSTSSE</sequence>
<keyword evidence="2" id="KW-0812">Transmembrane</keyword>
<dbReference type="Proteomes" id="UP000199502">
    <property type="component" value="Unassembled WGS sequence"/>
</dbReference>
<feature type="transmembrane region" description="Helical" evidence="2">
    <location>
        <begin position="73"/>
        <end position="95"/>
    </location>
</feature>
<dbReference type="EMBL" id="FMVT01000022">
    <property type="protein sequence ID" value="SCY95377.1"/>
    <property type="molecule type" value="Genomic_DNA"/>
</dbReference>
<dbReference type="OrthoDB" id="4427992at2"/>
<dbReference type="Pfam" id="PF03334">
    <property type="entry name" value="PhaG_MnhG_YufB"/>
    <property type="match status" value="1"/>
</dbReference>
<keyword evidence="2" id="KW-0472">Membrane</keyword>
<feature type="transmembrane region" description="Helical" evidence="2">
    <location>
        <begin position="12"/>
        <end position="34"/>
    </location>
</feature>
<evidence type="ECO:0000256" key="2">
    <source>
        <dbReference type="SAM" id="Phobius"/>
    </source>
</evidence>
<feature type="region of interest" description="Disordered" evidence="1">
    <location>
        <begin position="110"/>
        <end position="134"/>
    </location>
</feature>
<dbReference type="RefSeq" id="WP_090748258.1">
    <property type="nucleotide sequence ID" value="NZ_FMVT01000022.1"/>
</dbReference>
<dbReference type="PANTHER" id="PTHR34703:SF1">
    <property type="entry name" value="ANTIPORTER SUBUNIT MNHG2-RELATED"/>
    <property type="match status" value="1"/>
</dbReference>
<organism evidence="3 4">
    <name type="scientific">Paracoccus tibetensis</name>
    <dbReference type="NCBI Taxonomy" id="336292"/>
    <lineage>
        <taxon>Bacteria</taxon>
        <taxon>Pseudomonadati</taxon>
        <taxon>Pseudomonadota</taxon>
        <taxon>Alphaproteobacteria</taxon>
        <taxon>Rhodobacterales</taxon>
        <taxon>Paracoccaceae</taxon>
        <taxon>Paracoccus</taxon>
    </lineage>
</organism>
<dbReference type="NCBIfam" id="TIGR01300">
    <property type="entry name" value="CPA3_mnhG_phaG"/>
    <property type="match status" value="1"/>
</dbReference>
<evidence type="ECO:0000256" key="1">
    <source>
        <dbReference type="SAM" id="MobiDB-lite"/>
    </source>
</evidence>
<dbReference type="PANTHER" id="PTHR34703">
    <property type="entry name" value="ANTIPORTER SUBUNIT MNHG2-RELATED"/>
    <property type="match status" value="1"/>
</dbReference>
<reference evidence="3 4" key="1">
    <citation type="submission" date="2016-10" db="EMBL/GenBank/DDBJ databases">
        <authorList>
            <person name="de Groot N.N."/>
        </authorList>
    </citation>
    <scope>NUCLEOTIDE SEQUENCE [LARGE SCALE GENOMIC DNA]</scope>
    <source>
        <strain evidence="3 4">CGMCC 1.8925</strain>
    </source>
</reference>
<keyword evidence="4" id="KW-1185">Reference proteome</keyword>
<keyword evidence="2" id="KW-1133">Transmembrane helix</keyword>
<dbReference type="AlphaFoldDB" id="A0A1G5K497"/>
<proteinExistence type="predicted"/>
<evidence type="ECO:0000313" key="3">
    <source>
        <dbReference type="EMBL" id="SCY95377.1"/>
    </source>
</evidence>